<reference evidence="2" key="1">
    <citation type="journal article" date="2015" name="Nat. Genet.">
        <title>The genome and transcriptome of the zoonotic hookworm Ancylostoma ceylanicum identify infection-specific gene families.</title>
        <authorList>
            <person name="Schwarz E.M."/>
            <person name="Hu Y."/>
            <person name="Antoshechkin I."/>
            <person name="Miller M.M."/>
            <person name="Sternberg P.W."/>
            <person name="Aroian R.V."/>
        </authorList>
    </citation>
    <scope>NUCLEOTIDE SEQUENCE</scope>
    <source>
        <strain evidence="2">HY135</strain>
    </source>
</reference>
<keyword evidence="2" id="KW-1185">Reference proteome</keyword>
<name>A0A016VR91_9BILA</name>
<dbReference type="AlphaFoldDB" id="A0A016VR91"/>
<evidence type="ECO:0000313" key="2">
    <source>
        <dbReference type="Proteomes" id="UP000024635"/>
    </source>
</evidence>
<organism evidence="1 2">
    <name type="scientific">Ancylostoma ceylanicum</name>
    <dbReference type="NCBI Taxonomy" id="53326"/>
    <lineage>
        <taxon>Eukaryota</taxon>
        <taxon>Metazoa</taxon>
        <taxon>Ecdysozoa</taxon>
        <taxon>Nematoda</taxon>
        <taxon>Chromadorea</taxon>
        <taxon>Rhabditida</taxon>
        <taxon>Rhabditina</taxon>
        <taxon>Rhabditomorpha</taxon>
        <taxon>Strongyloidea</taxon>
        <taxon>Ancylostomatidae</taxon>
        <taxon>Ancylostomatinae</taxon>
        <taxon>Ancylostoma</taxon>
    </lineage>
</organism>
<protein>
    <submittedName>
        <fullName evidence="1">Uncharacterized protein</fullName>
    </submittedName>
</protein>
<gene>
    <name evidence="1" type="primary">Acey_s0005.g2349</name>
    <name evidence="1" type="ORF">Y032_0005g2349</name>
</gene>
<evidence type="ECO:0000313" key="1">
    <source>
        <dbReference type="EMBL" id="EYC29940.1"/>
    </source>
</evidence>
<proteinExistence type="predicted"/>
<dbReference type="EMBL" id="JARK01001341">
    <property type="protein sequence ID" value="EYC29940.1"/>
    <property type="molecule type" value="Genomic_DNA"/>
</dbReference>
<dbReference type="Proteomes" id="UP000024635">
    <property type="component" value="Unassembled WGS sequence"/>
</dbReference>
<accession>A0A016VR91</accession>
<sequence length="106" mass="12013">MSGHGPSVGYQTIQCIRKDESAQAVHVAAGSLVDIIEIMMKRDMQTRDDDVDCWQAWAALYPRPRGRTRRFGCTVCYQTVYVDVCNMITSSQYCFLLFLCSTGNIF</sequence>
<comment type="caution">
    <text evidence="1">The sequence shown here is derived from an EMBL/GenBank/DDBJ whole genome shotgun (WGS) entry which is preliminary data.</text>
</comment>